<keyword evidence="2 7" id="KW-0812">Transmembrane</keyword>
<accession>A0A7Y0HZN6</accession>
<feature type="transmembrane region" description="Helical" evidence="7">
    <location>
        <begin position="157"/>
        <end position="176"/>
    </location>
</feature>
<proteinExistence type="predicted"/>
<evidence type="ECO:0000256" key="5">
    <source>
        <dbReference type="PIRSR" id="PIRSR604254-1"/>
    </source>
</evidence>
<dbReference type="GO" id="GO:0046872">
    <property type="term" value="F:metal ion binding"/>
    <property type="evidence" value="ECO:0007669"/>
    <property type="project" value="UniProtKB-KW"/>
</dbReference>
<sequence length="270" mass="29812">MSTVMTNANRFRHEHEVQERVRAAQDRAAAAREAYRAQRREVRRRRLLARHPDLATRDWIAKPRLRGVMHLVTFPLAVAASIVLICVAPWGAVKAACAVYGATAMLLFGNSALLHIGHWGPRMNGVLCQIDYCNIFLIIAGTNTPFLFALDERVRRPYLAVIWSAALVGSVAHVIWYRDHDWIFTMIYIVLGLAPVTLLPMMWTAPAIGPATTILVATGGAAYIAGAVCFARRAPNPVPGWFGYHEVFHAGTVVGYVCHVVAVYLTVCAL</sequence>
<feature type="transmembrane region" description="Helical" evidence="7">
    <location>
        <begin position="97"/>
        <end position="117"/>
    </location>
</feature>
<feature type="binding site" evidence="5">
    <location>
        <position position="245"/>
    </location>
    <ligand>
        <name>Zn(2+)</name>
        <dbReference type="ChEBI" id="CHEBI:29105"/>
    </ligand>
</feature>
<dbReference type="EMBL" id="JAAIIH010000014">
    <property type="protein sequence ID" value="NMN00999.1"/>
    <property type="molecule type" value="Genomic_DNA"/>
</dbReference>
<dbReference type="GO" id="GO:0016020">
    <property type="term" value="C:membrane"/>
    <property type="evidence" value="ECO:0007669"/>
    <property type="project" value="UniProtKB-SubCell"/>
</dbReference>
<dbReference type="RefSeq" id="WP_417852182.1">
    <property type="nucleotide sequence ID" value="NZ_JAAIIH010000014.1"/>
</dbReference>
<evidence type="ECO:0000256" key="6">
    <source>
        <dbReference type="SAM" id="Coils"/>
    </source>
</evidence>
<evidence type="ECO:0000256" key="7">
    <source>
        <dbReference type="SAM" id="Phobius"/>
    </source>
</evidence>
<feature type="transmembrane region" description="Helical" evidence="7">
    <location>
        <begin position="68"/>
        <end position="90"/>
    </location>
</feature>
<keyword evidence="9" id="KW-1185">Reference proteome</keyword>
<evidence type="ECO:0000313" key="8">
    <source>
        <dbReference type="EMBL" id="NMN00999.1"/>
    </source>
</evidence>
<protein>
    <submittedName>
        <fullName evidence="8">Hemolysin III</fullName>
    </submittedName>
</protein>
<feature type="transmembrane region" description="Helical" evidence="7">
    <location>
        <begin position="182"/>
        <end position="202"/>
    </location>
</feature>
<dbReference type="Proteomes" id="UP000588277">
    <property type="component" value="Unassembled WGS sequence"/>
</dbReference>
<dbReference type="PANTHER" id="PTHR20855:SF3">
    <property type="entry name" value="LD03007P"/>
    <property type="match status" value="1"/>
</dbReference>
<evidence type="ECO:0000256" key="1">
    <source>
        <dbReference type="ARBA" id="ARBA00004141"/>
    </source>
</evidence>
<feature type="binding site" evidence="5">
    <location>
        <position position="115"/>
    </location>
    <ligand>
        <name>Zn(2+)</name>
        <dbReference type="ChEBI" id="CHEBI:29105"/>
    </ligand>
</feature>
<comment type="caution">
    <text evidence="8">The sequence shown here is derived from an EMBL/GenBank/DDBJ whole genome shotgun (WGS) entry which is preliminary data.</text>
</comment>
<feature type="coiled-coil region" evidence="6">
    <location>
        <begin position="14"/>
        <end position="41"/>
    </location>
</feature>
<comment type="subcellular location">
    <subcellularLocation>
        <location evidence="1">Membrane</location>
        <topology evidence="1">Multi-pass membrane protein</topology>
    </subcellularLocation>
</comment>
<keyword evidence="5" id="KW-0479">Metal-binding</keyword>
<keyword evidence="6" id="KW-0175">Coiled coil</keyword>
<evidence type="ECO:0000256" key="3">
    <source>
        <dbReference type="ARBA" id="ARBA00022989"/>
    </source>
</evidence>
<feature type="transmembrane region" description="Helical" evidence="7">
    <location>
        <begin position="247"/>
        <end position="267"/>
    </location>
</feature>
<organism evidence="8 9">
    <name type="scientific">Bifidobacterium moraviense</name>
    <dbReference type="NCBI Taxonomy" id="2675323"/>
    <lineage>
        <taxon>Bacteria</taxon>
        <taxon>Bacillati</taxon>
        <taxon>Actinomycetota</taxon>
        <taxon>Actinomycetes</taxon>
        <taxon>Bifidobacteriales</taxon>
        <taxon>Bifidobacteriaceae</taxon>
        <taxon>Bifidobacterium</taxon>
    </lineage>
</organism>
<evidence type="ECO:0000313" key="9">
    <source>
        <dbReference type="Proteomes" id="UP000588277"/>
    </source>
</evidence>
<evidence type="ECO:0000256" key="4">
    <source>
        <dbReference type="ARBA" id="ARBA00023136"/>
    </source>
</evidence>
<dbReference type="Pfam" id="PF03006">
    <property type="entry name" value="HlyIII"/>
    <property type="match status" value="1"/>
</dbReference>
<dbReference type="InterPro" id="IPR004254">
    <property type="entry name" value="AdipoR/HlyIII-related"/>
</dbReference>
<feature type="binding site" evidence="5">
    <location>
        <position position="249"/>
    </location>
    <ligand>
        <name>Zn(2+)</name>
        <dbReference type="ChEBI" id="CHEBI:29105"/>
    </ligand>
</feature>
<gene>
    <name evidence="8" type="ORF">G1C96_1581</name>
</gene>
<dbReference type="AlphaFoldDB" id="A0A7Y0HZN6"/>
<keyword evidence="5" id="KW-0862">Zinc</keyword>
<reference evidence="8 9" key="1">
    <citation type="submission" date="2020-02" db="EMBL/GenBank/DDBJ databases">
        <title>Characterization of phylogenetic diversity of novel bifidobacterial species isolated in Czech ZOOs.</title>
        <authorList>
            <person name="Lugli G.A."/>
            <person name="Vera N.B."/>
            <person name="Ventura M."/>
        </authorList>
    </citation>
    <scope>NUCLEOTIDE SEQUENCE [LARGE SCALE GENOMIC DNA]</scope>
    <source>
        <strain evidence="8 9">DSM 109958</strain>
    </source>
</reference>
<keyword evidence="3 7" id="KW-1133">Transmembrane helix</keyword>
<feature type="transmembrane region" description="Helical" evidence="7">
    <location>
        <begin position="129"/>
        <end position="150"/>
    </location>
</feature>
<dbReference type="PANTHER" id="PTHR20855">
    <property type="entry name" value="ADIPOR/PROGESTIN RECEPTOR-RELATED"/>
    <property type="match status" value="1"/>
</dbReference>
<feature type="transmembrane region" description="Helical" evidence="7">
    <location>
        <begin position="214"/>
        <end position="235"/>
    </location>
</feature>
<evidence type="ECO:0000256" key="2">
    <source>
        <dbReference type="ARBA" id="ARBA00022692"/>
    </source>
</evidence>
<keyword evidence="4 7" id="KW-0472">Membrane</keyword>
<name>A0A7Y0HZN6_9BIFI</name>